<evidence type="ECO:0000313" key="4">
    <source>
        <dbReference type="Proteomes" id="UP000230750"/>
    </source>
</evidence>
<feature type="region of interest" description="Disordered" evidence="1">
    <location>
        <begin position="1"/>
        <end position="20"/>
    </location>
</feature>
<evidence type="ECO:0000256" key="1">
    <source>
        <dbReference type="SAM" id="MobiDB-lite"/>
    </source>
</evidence>
<organism evidence="3 4">
    <name type="scientific">Stichopus japonicus</name>
    <name type="common">Sea cucumber</name>
    <dbReference type="NCBI Taxonomy" id="307972"/>
    <lineage>
        <taxon>Eukaryota</taxon>
        <taxon>Metazoa</taxon>
        <taxon>Echinodermata</taxon>
        <taxon>Eleutherozoa</taxon>
        <taxon>Echinozoa</taxon>
        <taxon>Holothuroidea</taxon>
        <taxon>Aspidochirotacea</taxon>
        <taxon>Aspidochirotida</taxon>
        <taxon>Stichopodidae</taxon>
        <taxon>Apostichopus</taxon>
    </lineage>
</organism>
<dbReference type="Proteomes" id="UP000230750">
    <property type="component" value="Unassembled WGS sequence"/>
</dbReference>
<dbReference type="OrthoDB" id="10053555at2759"/>
<gene>
    <name evidence="3" type="ORF">BSL78_08957</name>
</gene>
<keyword evidence="2" id="KW-1133">Transmembrane helix</keyword>
<accession>A0A2G8L1N9</accession>
<sequence length="191" mass="21616">MRQRKSLVSASNPDGPGHSLAEETEEIMDKVNWMKYSVPSENPSKHLNFLKDTHHYRRQWMESGSKTITDILQKFPRFQDMPNLLGTSIDATTAGKDEKYVQPYILSLGPALNPSKFFIVVDRIPIPAGNNIIQAVDRLFKAHYAFNVHYALALLQFWEFLAAFLYGVIPATSVKVPLRSLASNIKLISPK</sequence>
<feature type="transmembrane region" description="Helical" evidence="2">
    <location>
        <begin position="148"/>
        <end position="169"/>
    </location>
</feature>
<proteinExistence type="predicted"/>
<keyword evidence="2" id="KW-0812">Transmembrane</keyword>
<evidence type="ECO:0000256" key="2">
    <source>
        <dbReference type="SAM" id="Phobius"/>
    </source>
</evidence>
<evidence type="ECO:0000313" key="3">
    <source>
        <dbReference type="EMBL" id="PIK54142.1"/>
    </source>
</evidence>
<dbReference type="AlphaFoldDB" id="A0A2G8L1N9"/>
<feature type="compositionally biased region" description="Polar residues" evidence="1">
    <location>
        <begin position="1"/>
        <end position="12"/>
    </location>
</feature>
<dbReference type="EMBL" id="MRZV01000261">
    <property type="protein sequence ID" value="PIK54142.1"/>
    <property type="molecule type" value="Genomic_DNA"/>
</dbReference>
<reference evidence="3 4" key="1">
    <citation type="journal article" date="2017" name="PLoS Biol.">
        <title>The sea cucumber genome provides insights into morphological evolution and visceral regeneration.</title>
        <authorList>
            <person name="Zhang X."/>
            <person name="Sun L."/>
            <person name="Yuan J."/>
            <person name="Sun Y."/>
            <person name="Gao Y."/>
            <person name="Zhang L."/>
            <person name="Li S."/>
            <person name="Dai H."/>
            <person name="Hamel J.F."/>
            <person name="Liu C."/>
            <person name="Yu Y."/>
            <person name="Liu S."/>
            <person name="Lin W."/>
            <person name="Guo K."/>
            <person name="Jin S."/>
            <person name="Xu P."/>
            <person name="Storey K.B."/>
            <person name="Huan P."/>
            <person name="Zhang T."/>
            <person name="Zhou Y."/>
            <person name="Zhang J."/>
            <person name="Lin C."/>
            <person name="Li X."/>
            <person name="Xing L."/>
            <person name="Huo D."/>
            <person name="Sun M."/>
            <person name="Wang L."/>
            <person name="Mercier A."/>
            <person name="Li F."/>
            <person name="Yang H."/>
            <person name="Xiang J."/>
        </authorList>
    </citation>
    <scope>NUCLEOTIDE SEQUENCE [LARGE SCALE GENOMIC DNA]</scope>
    <source>
        <strain evidence="3">Shaxun</strain>
        <tissue evidence="3">Muscle</tissue>
    </source>
</reference>
<keyword evidence="4" id="KW-1185">Reference proteome</keyword>
<keyword evidence="2" id="KW-0472">Membrane</keyword>
<name>A0A2G8L1N9_STIJA</name>
<protein>
    <submittedName>
        <fullName evidence="3">Uncharacterized protein</fullName>
    </submittedName>
</protein>
<comment type="caution">
    <text evidence="3">The sequence shown here is derived from an EMBL/GenBank/DDBJ whole genome shotgun (WGS) entry which is preliminary data.</text>
</comment>